<feature type="active site" evidence="5 6">
    <location>
        <position position="204"/>
    </location>
</feature>
<gene>
    <name evidence="5" type="primary">cheB</name>
    <name evidence="11" type="ORF">ENJ12_12420</name>
</gene>
<evidence type="ECO:0000256" key="1">
    <source>
        <dbReference type="ARBA" id="ARBA00022490"/>
    </source>
</evidence>
<evidence type="ECO:0000256" key="7">
    <source>
        <dbReference type="PROSITE-ProRule" id="PRU00169"/>
    </source>
</evidence>
<dbReference type="PANTHER" id="PTHR42872:SF6">
    <property type="entry name" value="PROTEIN-GLUTAMATE METHYLESTERASE_PROTEIN-GLUTAMINE GLUTAMINASE"/>
    <property type="match status" value="1"/>
</dbReference>
<accession>A0A831W973</accession>
<keyword evidence="2 5" id="KW-0145">Chemotaxis</keyword>
<dbReference type="GO" id="GO:0008984">
    <property type="term" value="F:protein-glutamate methylesterase activity"/>
    <property type="evidence" value="ECO:0007669"/>
    <property type="project" value="UniProtKB-UniRule"/>
</dbReference>
<dbReference type="GO" id="GO:0050568">
    <property type="term" value="F:protein-glutamine glutaminase activity"/>
    <property type="evidence" value="ECO:0007669"/>
    <property type="project" value="UniProtKB-UniRule"/>
</dbReference>
<keyword evidence="5 7" id="KW-0597">Phosphoprotein</keyword>
<evidence type="ECO:0000256" key="6">
    <source>
        <dbReference type="PROSITE-ProRule" id="PRU00050"/>
    </source>
</evidence>
<dbReference type="NCBIfam" id="NF001965">
    <property type="entry name" value="PRK00742.1"/>
    <property type="match status" value="1"/>
</dbReference>
<evidence type="ECO:0000259" key="10">
    <source>
        <dbReference type="PROSITE" id="PS50122"/>
    </source>
</evidence>
<comment type="PTM">
    <text evidence="5">Phosphorylated by CheA. Phosphorylation of the N-terminal regulatory domain activates the methylesterase activity.</text>
</comment>
<evidence type="ECO:0000256" key="3">
    <source>
        <dbReference type="ARBA" id="ARBA00022801"/>
    </source>
</evidence>
<organism evidence="11">
    <name type="scientific">Thiolapillus brandeum</name>
    <dbReference type="NCBI Taxonomy" id="1076588"/>
    <lineage>
        <taxon>Bacteria</taxon>
        <taxon>Pseudomonadati</taxon>
        <taxon>Pseudomonadota</taxon>
        <taxon>Gammaproteobacteria</taxon>
        <taxon>Chromatiales</taxon>
        <taxon>Sedimenticolaceae</taxon>
        <taxon>Thiolapillus</taxon>
    </lineage>
</organism>
<reference evidence="11" key="1">
    <citation type="journal article" date="2020" name="mSystems">
        <title>Genome- and Community-Level Interaction Insights into Carbon Utilization and Element Cycling Functions of Hydrothermarchaeota in Hydrothermal Sediment.</title>
        <authorList>
            <person name="Zhou Z."/>
            <person name="Liu Y."/>
            <person name="Xu W."/>
            <person name="Pan J."/>
            <person name="Luo Z.H."/>
            <person name="Li M."/>
        </authorList>
    </citation>
    <scope>NUCLEOTIDE SEQUENCE [LARGE SCALE GENOMIC DNA]</scope>
    <source>
        <strain evidence="11">HyVt-458</strain>
    </source>
</reference>
<comment type="catalytic activity">
    <reaction evidence="5">
        <text>L-glutaminyl-[protein] + H2O = L-glutamyl-[protein] + NH4(+)</text>
        <dbReference type="Rhea" id="RHEA:16441"/>
        <dbReference type="Rhea" id="RHEA-COMP:10207"/>
        <dbReference type="Rhea" id="RHEA-COMP:10208"/>
        <dbReference type="ChEBI" id="CHEBI:15377"/>
        <dbReference type="ChEBI" id="CHEBI:28938"/>
        <dbReference type="ChEBI" id="CHEBI:29973"/>
        <dbReference type="ChEBI" id="CHEBI:30011"/>
        <dbReference type="EC" id="3.5.1.44"/>
    </reaction>
</comment>
<dbReference type="CDD" id="cd17541">
    <property type="entry name" value="REC_CheB-like"/>
    <property type="match status" value="1"/>
</dbReference>
<dbReference type="Proteomes" id="UP000886339">
    <property type="component" value="Unassembled WGS sequence"/>
</dbReference>
<feature type="domain" description="CheB-type methylesterase" evidence="10">
    <location>
        <begin position="164"/>
        <end position="358"/>
    </location>
</feature>
<feature type="active site" evidence="5 6">
    <location>
        <position position="300"/>
    </location>
</feature>
<feature type="modified residue" description="4-aspartylphosphate" evidence="5 7">
    <location>
        <position position="55"/>
    </location>
</feature>
<evidence type="ECO:0000256" key="4">
    <source>
        <dbReference type="ARBA" id="ARBA00048267"/>
    </source>
</evidence>
<dbReference type="SMART" id="SM00448">
    <property type="entry name" value="REC"/>
    <property type="match status" value="1"/>
</dbReference>
<dbReference type="PROSITE" id="PS50110">
    <property type="entry name" value="RESPONSE_REGULATORY"/>
    <property type="match status" value="1"/>
</dbReference>
<evidence type="ECO:0000256" key="2">
    <source>
        <dbReference type="ARBA" id="ARBA00022500"/>
    </source>
</evidence>
<dbReference type="EC" id="3.5.1.44" evidence="5"/>
<dbReference type="GO" id="GO:0000156">
    <property type="term" value="F:phosphorelay response regulator activity"/>
    <property type="evidence" value="ECO:0007669"/>
    <property type="project" value="InterPro"/>
</dbReference>
<dbReference type="PROSITE" id="PS50122">
    <property type="entry name" value="CHEB"/>
    <property type="match status" value="1"/>
</dbReference>
<dbReference type="InterPro" id="IPR011006">
    <property type="entry name" value="CheY-like_superfamily"/>
</dbReference>
<sequence length="388" mass="42065">MSIRVLIIDDSALVRNMLKRILEQDPQIEVVGSAADAYIAREKIKKLHPDVLTLDVEMPKMNGIAFLKNLMRLHPLPVVMVSSLTTKGAEVTLEALELGAIDFVSKPQGDFAASLEEVSQEIIRKVKMAARANTRAARKHPAVSLSVEEKQSVDAIIPSGSAKPLAAGLPPLIAIGASTGGTEAIRDVLVELPEDMPAMVITQHIPPGFSTAFAQRMNRLSRLLVHEARDGQRIEPGNVYIAPGAYHLLVARDNSGYYCKLSDGPRVNRHKPSVDVLFRSVAQVAGKKATGVILTGMGDDGARSLLEMREAGARTIAQDEDSSVVWGMPGAAVKQGAAEQILPLEKIPSALLYMQQAARRTRPPRRAVQQLHAAPAANTFDQQQRRTR</sequence>
<comment type="similarity">
    <text evidence="5">Belongs to the CheB family.</text>
</comment>
<keyword evidence="1 5" id="KW-0963">Cytoplasm</keyword>
<comment type="catalytic activity">
    <reaction evidence="4 5">
        <text>[protein]-L-glutamate 5-O-methyl ester + H2O = L-glutamyl-[protein] + methanol + H(+)</text>
        <dbReference type="Rhea" id="RHEA:23236"/>
        <dbReference type="Rhea" id="RHEA-COMP:10208"/>
        <dbReference type="Rhea" id="RHEA-COMP:10311"/>
        <dbReference type="ChEBI" id="CHEBI:15377"/>
        <dbReference type="ChEBI" id="CHEBI:15378"/>
        <dbReference type="ChEBI" id="CHEBI:17790"/>
        <dbReference type="ChEBI" id="CHEBI:29973"/>
        <dbReference type="ChEBI" id="CHEBI:82795"/>
        <dbReference type="EC" id="3.1.1.61"/>
    </reaction>
</comment>
<dbReference type="AlphaFoldDB" id="A0A831W973"/>
<dbReference type="Gene3D" id="3.40.50.180">
    <property type="entry name" value="Methylesterase CheB, C-terminal domain"/>
    <property type="match status" value="1"/>
</dbReference>
<feature type="active site" evidence="5 6">
    <location>
        <position position="178"/>
    </location>
</feature>
<dbReference type="Gene3D" id="3.40.50.2300">
    <property type="match status" value="1"/>
</dbReference>
<comment type="caution">
    <text evidence="11">The sequence shown here is derived from an EMBL/GenBank/DDBJ whole genome shotgun (WGS) entry which is preliminary data.</text>
</comment>
<dbReference type="PIRSF" id="PIRSF000876">
    <property type="entry name" value="RR_chemtxs_CheB"/>
    <property type="match status" value="1"/>
</dbReference>
<dbReference type="InterPro" id="IPR008248">
    <property type="entry name" value="CheB-like"/>
</dbReference>
<name>A0A831W973_9GAMM</name>
<dbReference type="PANTHER" id="PTHR42872">
    <property type="entry name" value="PROTEIN-GLUTAMATE METHYLESTERASE/PROTEIN-GLUTAMINE GLUTAMINASE"/>
    <property type="match status" value="1"/>
</dbReference>
<evidence type="ECO:0000259" key="9">
    <source>
        <dbReference type="PROSITE" id="PS50110"/>
    </source>
</evidence>
<dbReference type="HAMAP" id="MF_00099">
    <property type="entry name" value="CheB_chemtxs"/>
    <property type="match status" value="1"/>
</dbReference>
<dbReference type="Pfam" id="PF00072">
    <property type="entry name" value="Response_reg"/>
    <property type="match status" value="1"/>
</dbReference>
<dbReference type="Pfam" id="PF01339">
    <property type="entry name" value="CheB_methylest"/>
    <property type="match status" value="1"/>
</dbReference>
<evidence type="ECO:0000256" key="5">
    <source>
        <dbReference type="HAMAP-Rule" id="MF_00099"/>
    </source>
</evidence>
<comment type="subcellular location">
    <subcellularLocation>
        <location evidence="5">Cytoplasm</location>
    </subcellularLocation>
</comment>
<dbReference type="InterPro" id="IPR001789">
    <property type="entry name" value="Sig_transdc_resp-reg_receiver"/>
</dbReference>
<comment type="function">
    <text evidence="5">Involved in chemotaxis. Part of a chemotaxis signal transduction system that modulates chemotaxis in response to various stimuli. Catalyzes the demethylation of specific methylglutamate residues introduced into the chemoreceptors (methyl-accepting chemotaxis proteins or MCP) by CheR. Also mediates the irreversible deamidation of specific glutamine residues to glutamic acid.</text>
</comment>
<keyword evidence="3 5" id="KW-0378">Hydrolase</keyword>
<dbReference type="GO" id="GO:0005737">
    <property type="term" value="C:cytoplasm"/>
    <property type="evidence" value="ECO:0007669"/>
    <property type="project" value="UniProtKB-SubCell"/>
</dbReference>
<dbReference type="NCBIfam" id="NF009206">
    <property type="entry name" value="PRK12555.1"/>
    <property type="match status" value="1"/>
</dbReference>
<evidence type="ECO:0000256" key="8">
    <source>
        <dbReference type="SAM" id="MobiDB-lite"/>
    </source>
</evidence>
<dbReference type="EC" id="3.1.1.61" evidence="5"/>
<feature type="region of interest" description="Disordered" evidence="8">
    <location>
        <begin position="361"/>
        <end position="388"/>
    </location>
</feature>
<comment type="domain">
    <text evidence="5">Contains a C-terminal catalytic domain, and an N-terminal region which modulates catalytic activity.</text>
</comment>
<proteinExistence type="inferred from homology"/>
<dbReference type="SUPFAM" id="SSF52172">
    <property type="entry name" value="CheY-like"/>
    <property type="match status" value="1"/>
</dbReference>
<evidence type="ECO:0000313" key="11">
    <source>
        <dbReference type="EMBL" id="HEC07653.1"/>
    </source>
</evidence>
<dbReference type="InterPro" id="IPR035909">
    <property type="entry name" value="CheB_C"/>
</dbReference>
<dbReference type="InterPro" id="IPR000673">
    <property type="entry name" value="Sig_transdc_resp-reg_Me-estase"/>
</dbReference>
<dbReference type="CDD" id="cd16432">
    <property type="entry name" value="CheB_Rec"/>
    <property type="match status" value="1"/>
</dbReference>
<dbReference type="GO" id="GO:0006935">
    <property type="term" value="P:chemotaxis"/>
    <property type="evidence" value="ECO:0007669"/>
    <property type="project" value="UniProtKB-UniRule"/>
</dbReference>
<protein>
    <recommendedName>
        <fullName evidence="5">Protein-glutamate methylesterase/protein-glutamine glutaminase</fullName>
        <ecNumber evidence="5">3.1.1.61</ecNumber>
        <ecNumber evidence="5">3.5.1.44</ecNumber>
    </recommendedName>
</protein>
<feature type="domain" description="Response regulatory" evidence="9">
    <location>
        <begin position="4"/>
        <end position="121"/>
    </location>
</feature>
<dbReference type="EMBL" id="DRLF01000426">
    <property type="protein sequence ID" value="HEC07653.1"/>
    <property type="molecule type" value="Genomic_DNA"/>
</dbReference>
<dbReference type="SUPFAM" id="SSF52738">
    <property type="entry name" value="Methylesterase CheB, C-terminal domain"/>
    <property type="match status" value="1"/>
</dbReference>